<reference evidence="2" key="2">
    <citation type="submission" date="2025-09" db="UniProtKB">
        <authorList>
            <consortium name="Ensembl"/>
        </authorList>
    </citation>
    <scope>IDENTIFICATION</scope>
</reference>
<dbReference type="AlphaFoldDB" id="A0A8B9NP22"/>
<evidence type="ECO:0000256" key="1">
    <source>
        <dbReference type="SAM" id="MobiDB-lite"/>
    </source>
</evidence>
<evidence type="ECO:0000313" key="3">
    <source>
        <dbReference type="Proteomes" id="UP000694541"/>
    </source>
</evidence>
<feature type="region of interest" description="Disordered" evidence="1">
    <location>
        <begin position="63"/>
        <end position="95"/>
    </location>
</feature>
<dbReference type="Ensembl" id="ENSANIT00000026125.1">
    <property type="protein sequence ID" value="ENSANIP00000025287.1"/>
    <property type="gene ID" value="ENSANIG00000017056.1"/>
</dbReference>
<protein>
    <submittedName>
        <fullName evidence="2">Uncharacterized protein</fullName>
    </submittedName>
</protein>
<keyword evidence="3" id="KW-1185">Reference proteome</keyword>
<reference evidence="2" key="1">
    <citation type="submission" date="2025-08" db="UniProtKB">
        <authorList>
            <consortium name="Ensembl"/>
        </authorList>
    </citation>
    <scope>IDENTIFICATION</scope>
</reference>
<dbReference type="Proteomes" id="UP000694541">
    <property type="component" value="Unplaced"/>
</dbReference>
<proteinExistence type="predicted"/>
<feature type="compositionally biased region" description="Basic and acidic residues" evidence="1">
    <location>
        <begin position="65"/>
        <end position="82"/>
    </location>
</feature>
<sequence>SVHSTEPPAKIYDEQCFLSLLRIDKPLDCLNKDAKHQSGGKNRVAKSSQHICPAEAVSVSLVPSDRTEPNAEQTYDHGDQRIANHKAHHAHEDEPAAPARVAAHFCCSLPLTLRFCKTRAV</sequence>
<accession>A0A8B9NP22</accession>
<organism evidence="2 3">
    <name type="scientific">Accipiter nisus</name>
    <name type="common">Eurasian sparrowhawk</name>
    <dbReference type="NCBI Taxonomy" id="211598"/>
    <lineage>
        <taxon>Eukaryota</taxon>
        <taxon>Metazoa</taxon>
        <taxon>Chordata</taxon>
        <taxon>Craniata</taxon>
        <taxon>Vertebrata</taxon>
        <taxon>Euteleostomi</taxon>
        <taxon>Archelosauria</taxon>
        <taxon>Archosauria</taxon>
        <taxon>Dinosauria</taxon>
        <taxon>Saurischia</taxon>
        <taxon>Theropoda</taxon>
        <taxon>Coelurosauria</taxon>
        <taxon>Aves</taxon>
        <taxon>Neognathae</taxon>
        <taxon>Neoaves</taxon>
        <taxon>Telluraves</taxon>
        <taxon>Accipitrimorphae</taxon>
        <taxon>Accipitriformes</taxon>
        <taxon>Accipitridae</taxon>
        <taxon>Accipitrinae</taxon>
        <taxon>Accipiter</taxon>
    </lineage>
</organism>
<name>A0A8B9NP22_9AVES</name>
<evidence type="ECO:0000313" key="2">
    <source>
        <dbReference type="Ensembl" id="ENSANIP00000025287.1"/>
    </source>
</evidence>